<organism evidence="1 2">
    <name type="scientific">Auriscalpium vulgare</name>
    <dbReference type="NCBI Taxonomy" id="40419"/>
    <lineage>
        <taxon>Eukaryota</taxon>
        <taxon>Fungi</taxon>
        <taxon>Dikarya</taxon>
        <taxon>Basidiomycota</taxon>
        <taxon>Agaricomycotina</taxon>
        <taxon>Agaricomycetes</taxon>
        <taxon>Russulales</taxon>
        <taxon>Auriscalpiaceae</taxon>
        <taxon>Auriscalpium</taxon>
    </lineage>
</organism>
<name>A0ACB8R394_9AGAM</name>
<reference evidence="1" key="1">
    <citation type="submission" date="2021-02" db="EMBL/GenBank/DDBJ databases">
        <authorList>
            <consortium name="DOE Joint Genome Institute"/>
            <person name="Ahrendt S."/>
            <person name="Looney B.P."/>
            <person name="Miyauchi S."/>
            <person name="Morin E."/>
            <person name="Drula E."/>
            <person name="Courty P.E."/>
            <person name="Chicoki N."/>
            <person name="Fauchery L."/>
            <person name="Kohler A."/>
            <person name="Kuo A."/>
            <person name="Labutti K."/>
            <person name="Pangilinan J."/>
            <person name="Lipzen A."/>
            <person name="Riley R."/>
            <person name="Andreopoulos W."/>
            <person name="He G."/>
            <person name="Johnson J."/>
            <person name="Barry K.W."/>
            <person name="Grigoriev I.V."/>
            <person name="Nagy L."/>
            <person name="Hibbett D."/>
            <person name="Henrissat B."/>
            <person name="Matheny P.B."/>
            <person name="Labbe J."/>
            <person name="Martin F."/>
        </authorList>
    </citation>
    <scope>NUCLEOTIDE SEQUENCE</scope>
    <source>
        <strain evidence="1">FP105234-sp</strain>
    </source>
</reference>
<sequence>MWMQVTSMVAVQYALHVQSSRLLDIQQSMLSNQSHGYSVSKDSHGFRRYHQSAVKLQRLNNQAPGWFYGTTEGIVDGQKVLVKTYRGQDKKEKKLVLLDTLMKKHPTHSSCYPTCRHLNIPHTCTVLHRLRRQTWVQSSTLLISSK</sequence>
<reference evidence="1" key="2">
    <citation type="journal article" date="2022" name="New Phytol.">
        <title>Evolutionary transition to the ectomycorrhizal habit in the genomes of a hyperdiverse lineage of mushroom-forming fungi.</title>
        <authorList>
            <person name="Looney B."/>
            <person name="Miyauchi S."/>
            <person name="Morin E."/>
            <person name="Drula E."/>
            <person name="Courty P.E."/>
            <person name="Kohler A."/>
            <person name="Kuo A."/>
            <person name="LaButti K."/>
            <person name="Pangilinan J."/>
            <person name="Lipzen A."/>
            <person name="Riley R."/>
            <person name="Andreopoulos W."/>
            <person name="He G."/>
            <person name="Johnson J."/>
            <person name="Nolan M."/>
            <person name="Tritt A."/>
            <person name="Barry K.W."/>
            <person name="Grigoriev I.V."/>
            <person name="Nagy L.G."/>
            <person name="Hibbett D."/>
            <person name="Henrissat B."/>
            <person name="Matheny P.B."/>
            <person name="Labbe J."/>
            <person name="Martin F.M."/>
        </authorList>
    </citation>
    <scope>NUCLEOTIDE SEQUENCE</scope>
    <source>
        <strain evidence="1">FP105234-sp</strain>
    </source>
</reference>
<keyword evidence="2" id="KW-1185">Reference proteome</keyword>
<accession>A0ACB8R394</accession>
<dbReference type="Proteomes" id="UP000814033">
    <property type="component" value="Unassembled WGS sequence"/>
</dbReference>
<proteinExistence type="predicted"/>
<evidence type="ECO:0000313" key="1">
    <source>
        <dbReference type="EMBL" id="KAI0038564.1"/>
    </source>
</evidence>
<dbReference type="EMBL" id="MU276464">
    <property type="protein sequence ID" value="KAI0038564.1"/>
    <property type="molecule type" value="Genomic_DNA"/>
</dbReference>
<gene>
    <name evidence="1" type="ORF">FA95DRAFT_1201712</name>
</gene>
<comment type="caution">
    <text evidence="1">The sequence shown here is derived from an EMBL/GenBank/DDBJ whole genome shotgun (WGS) entry which is preliminary data.</text>
</comment>
<evidence type="ECO:0000313" key="2">
    <source>
        <dbReference type="Proteomes" id="UP000814033"/>
    </source>
</evidence>
<protein>
    <submittedName>
        <fullName evidence="1">Uncharacterized protein</fullName>
    </submittedName>
</protein>